<dbReference type="InParanoid" id="B8BW85"/>
<keyword evidence="3" id="KW-1185">Reference proteome</keyword>
<dbReference type="KEGG" id="tps:THAPSDRAFT_261935"/>
<dbReference type="CDD" id="cd02947">
    <property type="entry name" value="TRX_family"/>
    <property type="match status" value="1"/>
</dbReference>
<name>B8BW85_THAPS</name>
<dbReference type="HOGENOM" id="CLU_090389_10_4_1"/>
<dbReference type="Pfam" id="PF00085">
    <property type="entry name" value="Thioredoxin"/>
    <property type="match status" value="1"/>
</dbReference>
<protein>
    <submittedName>
        <fullName evidence="2">Thioredoxin</fullName>
    </submittedName>
</protein>
<dbReference type="InterPro" id="IPR013766">
    <property type="entry name" value="Thioredoxin_domain"/>
</dbReference>
<feature type="non-terminal residue" evidence="2">
    <location>
        <position position="1"/>
    </location>
</feature>
<dbReference type="PANTHER" id="PTHR45663">
    <property type="entry name" value="GEO12009P1"/>
    <property type="match status" value="1"/>
</dbReference>
<evidence type="ECO:0000259" key="1">
    <source>
        <dbReference type="Pfam" id="PF00085"/>
    </source>
</evidence>
<dbReference type="Gene3D" id="3.40.30.10">
    <property type="entry name" value="Glutaredoxin"/>
    <property type="match status" value="1"/>
</dbReference>
<dbReference type="SUPFAM" id="SSF52833">
    <property type="entry name" value="Thioredoxin-like"/>
    <property type="match status" value="1"/>
</dbReference>
<dbReference type="eggNOG" id="ENOG502QZ14">
    <property type="taxonomic scope" value="Eukaryota"/>
</dbReference>
<sequence>VLVDAFAPFCGPCKLLDKVLKKAQPNYLGRVDFCRWNVSDKESTSELKAMFIEKGYTLTKLPSLIVFREGEPVAVRPGFANEFQLDDWLERTLP</sequence>
<feature type="non-terminal residue" evidence="2">
    <location>
        <position position="94"/>
    </location>
</feature>
<dbReference type="GO" id="GO:0005737">
    <property type="term" value="C:cytoplasm"/>
    <property type="evidence" value="ECO:0000318"/>
    <property type="project" value="GO_Central"/>
</dbReference>
<dbReference type="Proteomes" id="UP000001449">
    <property type="component" value="Chromosome 3"/>
</dbReference>
<proteinExistence type="predicted"/>
<dbReference type="GO" id="GO:0015035">
    <property type="term" value="F:protein-disulfide reductase activity"/>
    <property type="evidence" value="ECO:0000318"/>
    <property type="project" value="GO_Central"/>
</dbReference>
<dbReference type="AlphaFoldDB" id="B8BW85"/>
<organism evidence="2 3">
    <name type="scientific">Thalassiosira pseudonana</name>
    <name type="common">Marine diatom</name>
    <name type="synonym">Cyclotella nana</name>
    <dbReference type="NCBI Taxonomy" id="35128"/>
    <lineage>
        <taxon>Eukaryota</taxon>
        <taxon>Sar</taxon>
        <taxon>Stramenopiles</taxon>
        <taxon>Ochrophyta</taxon>
        <taxon>Bacillariophyta</taxon>
        <taxon>Coscinodiscophyceae</taxon>
        <taxon>Thalassiosirophycidae</taxon>
        <taxon>Thalassiosirales</taxon>
        <taxon>Thalassiosiraceae</taxon>
        <taxon>Thalassiosira</taxon>
    </lineage>
</organism>
<dbReference type="PaxDb" id="35128-Thaps261935"/>
<evidence type="ECO:0000313" key="2">
    <source>
        <dbReference type="EMBL" id="EED93987.1"/>
    </source>
</evidence>
<accession>B8BW85</accession>
<dbReference type="RefSeq" id="XP_002288551.1">
    <property type="nucleotide sequence ID" value="XM_002288515.1"/>
</dbReference>
<reference evidence="2 3" key="1">
    <citation type="journal article" date="2004" name="Science">
        <title>The genome of the diatom Thalassiosira pseudonana: ecology, evolution, and metabolism.</title>
        <authorList>
            <person name="Armbrust E.V."/>
            <person name="Berges J.A."/>
            <person name="Bowler C."/>
            <person name="Green B.R."/>
            <person name="Martinez D."/>
            <person name="Putnam N.H."/>
            <person name="Zhou S."/>
            <person name="Allen A.E."/>
            <person name="Apt K.E."/>
            <person name="Bechner M."/>
            <person name="Brzezinski M.A."/>
            <person name="Chaal B.K."/>
            <person name="Chiovitti A."/>
            <person name="Davis A.K."/>
            <person name="Demarest M.S."/>
            <person name="Detter J.C."/>
            <person name="Glavina T."/>
            <person name="Goodstein D."/>
            <person name="Hadi M.Z."/>
            <person name="Hellsten U."/>
            <person name="Hildebrand M."/>
            <person name="Jenkins B.D."/>
            <person name="Jurka J."/>
            <person name="Kapitonov V.V."/>
            <person name="Kroger N."/>
            <person name="Lau W.W."/>
            <person name="Lane T.W."/>
            <person name="Larimer F.W."/>
            <person name="Lippmeier J.C."/>
            <person name="Lucas S."/>
            <person name="Medina M."/>
            <person name="Montsant A."/>
            <person name="Obornik M."/>
            <person name="Parker M.S."/>
            <person name="Palenik B."/>
            <person name="Pazour G.J."/>
            <person name="Richardson P.M."/>
            <person name="Rynearson T.A."/>
            <person name="Saito M.A."/>
            <person name="Schwartz D.C."/>
            <person name="Thamatrakoln K."/>
            <person name="Valentin K."/>
            <person name="Vardi A."/>
            <person name="Wilkerson F.P."/>
            <person name="Rokhsar D.S."/>
        </authorList>
    </citation>
    <scope>NUCLEOTIDE SEQUENCE [LARGE SCALE GENOMIC DNA]</scope>
    <source>
        <strain evidence="2 3">CCMP1335</strain>
    </source>
</reference>
<dbReference type="GeneID" id="7445381"/>
<reference evidence="2 3" key="2">
    <citation type="journal article" date="2008" name="Nature">
        <title>The Phaeodactylum genome reveals the evolutionary history of diatom genomes.</title>
        <authorList>
            <person name="Bowler C."/>
            <person name="Allen A.E."/>
            <person name="Badger J.H."/>
            <person name="Grimwood J."/>
            <person name="Jabbari K."/>
            <person name="Kuo A."/>
            <person name="Maheswari U."/>
            <person name="Martens C."/>
            <person name="Maumus F."/>
            <person name="Otillar R.P."/>
            <person name="Rayko E."/>
            <person name="Salamov A."/>
            <person name="Vandepoele K."/>
            <person name="Beszteri B."/>
            <person name="Gruber A."/>
            <person name="Heijde M."/>
            <person name="Katinka M."/>
            <person name="Mock T."/>
            <person name="Valentin K."/>
            <person name="Verret F."/>
            <person name="Berges J.A."/>
            <person name="Brownlee C."/>
            <person name="Cadoret J.P."/>
            <person name="Chiovitti A."/>
            <person name="Choi C.J."/>
            <person name="Coesel S."/>
            <person name="De Martino A."/>
            <person name="Detter J.C."/>
            <person name="Durkin C."/>
            <person name="Falciatore A."/>
            <person name="Fournet J."/>
            <person name="Haruta M."/>
            <person name="Huysman M.J."/>
            <person name="Jenkins B.D."/>
            <person name="Jiroutova K."/>
            <person name="Jorgensen R.E."/>
            <person name="Joubert Y."/>
            <person name="Kaplan A."/>
            <person name="Kroger N."/>
            <person name="Kroth P.G."/>
            <person name="La Roche J."/>
            <person name="Lindquist E."/>
            <person name="Lommer M."/>
            <person name="Martin-Jezequel V."/>
            <person name="Lopez P.J."/>
            <person name="Lucas S."/>
            <person name="Mangogna M."/>
            <person name="McGinnis K."/>
            <person name="Medlin L.K."/>
            <person name="Montsant A."/>
            <person name="Oudot-Le Secq M.P."/>
            <person name="Napoli C."/>
            <person name="Obornik M."/>
            <person name="Parker M.S."/>
            <person name="Petit J.L."/>
            <person name="Porcel B.M."/>
            <person name="Poulsen N."/>
            <person name="Robison M."/>
            <person name="Rychlewski L."/>
            <person name="Rynearson T.A."/>
            <person name="Schmutz J."/>
            <person name="Shapiro H."/>
            <person name="Siaut M."/>
            <person name="Stanley M."/>
            <person name="Sussman M.R."/>
            <person name="Taylor A.R."/>
            <person name="Vardi A."/>
            <person name="von Dassow P."/>
            <person name="Vyverman W."/>
            <person name="Willis A."/>
            <person name="Wyrwicz L.S."/>
            <person name="Rokhsar D.S."/>
            <person name="Weissenbach J."/>
            <person name="Armbrust E.V."/>
            <person name="Green B.R."/>
            <person name="Van de Peer Y."/>
            <person name="Grigoriev I.V."/>
        </authorList>
    </citation>
    <scope>NUCLEOTIDE SEQUENCE [LARGE SCALE GENOMIC DNA]</scope>
    <source>
        <strain evidence="2 3">CCMP1335</strain>
    </source>
</reference>
<dbReference type="PANTHER" id="PTHR45663:SF11">
    <property type="entry name" value="GEO12009P1"/>
    <property type="match status" value="1"/>
</dbReference>
<evidence type="ECO:0000313" key="3">
    <source>
        <dbReference type="Proteomes" id="UP000001449"/>
    </source>
</evidence>
<dbReference type="EMBL" id="CM000640">
    <property type="protein sequence ID" value="EED93987.1"/>
    <property type="molecule type" value="Genomic_DNA"/>
</dbReference>
<feature type="domain" description="Thioredoxin" evidence="1">
    <location>
        <begin position="1"/>
        <end position="90"/>
    </location>
</feature>
<gene>
    <name evidence="2" type="ORF">THAPSDRAFT_261935</name>
</gene>
<dbReference type="InterPro" id="IPR036249">
    <property type="entry name" value="Thioredoxin-like_sf"/>
</dbReference>